<evidence type="ECO:0000313" key="2">
    <source>
        <dbReference type="Proteomes" id="UP001057402"/>
    </source>
</evidence>
<comment type="caution">
    <text evidence="1">The sequence shown here is derived from an EMBL/GenBank/DDBJ whole genome shotgun (WGS) entry which is preliminary data.</text>
</comment>
<proteinExistence type="predicted"/>
<organism evidence="1 2">
    <name type="scientific">Melastoma candidum</name>
    <dbReference type="NCBI Taxonomy" id="119954"/>
    <lineage>
        <taxon>Eukaryota</taxon>
        <taxon>Viridiplantae</taxon>
        <taxon>Streptophyta</taxon>
        <taxon>Embryophyta</taxon>
        <taxon>Tracheophyta</taxon>
        <taxon>Spermatophyta</taxon>
        <taxon>Magnoliopsida</taxon>
        <taxon>eudicotyledons</taxon>
        <taxon>Gunneridae</taxon>
        <taxon>Pentapetalae</taxon>
        <taxon>rosids</taxon>
        <taxon>malvids</taxon>
        <taxon>Myrtales</taxon>
        <taxon>Melastomataceae</taxon>
        <taxon>Melastomatoideae</taxon>
        <taxon>Melastomateae</taxon>
        <taxon>Melastoma</taxon>
    </lineage>
</organism>
<evidence type="ECO:0000313" key="1">
    <source>
        <dbReference type="EMBL" id="KAI4320612.1"/>
    </source>
</evidence>
<accession>A0ACB9MAX1</accession>
<dbReference type="EMBL" id="CM042889">
    <property type="protein sequence ID" value="KAI4320612.1"/>
    <property type="molecule type" value="Genomic_DNA"/>
</dbReference>
<reference evidence="2" key="1">
    <citation type="journal article" date="2023" name="Front. Plant Sci.">
        <title>Chromosomal-level genome assembly of Melastoma candidum provides insights into trichome evolution.</title>
        <authorList>
            <person name="Zhong Y."/>
            <person name="Wu W."/>
            <person name="Sun C."/>
            <person name="Zou P."/>
            <person name="Liu Y."/>
            <person name="Dai S."/>
            <person name="Zhou R."/>
        </authorList>
    </citation>
    <scope>NUCLEOTIDE SEQUENCE [LARGE SCALE GENOMIC DNA]</scope>
</reference>
<dbReference type="Proteomes" id="UP001057402">
    <property type="component" value="Chromosome 10"/>
</dbReference>
<keyword evidence="2" id="KW-1185">Reference proteome</keyword>
<gene>
    <name evidence="1" type="ORF">MLD38_034073</name>
</gene>
<sequence length="365" mass="39496">MVWEGLCKAKPYLAMVSLQLGYAGMHIITLVSLNHGMSHYVLAVYRHVVATLVISPFAILLERKVRTKLTFSIFLRIMLLGFLKPVLDQNLYYAGMKSTSATFAAAIINVLPAVTFVMALILRLEKVNVKEIRSLAKVLGTVVTVCGAMAMALFKGHALDIIKLRGMHCHHQIATKPASQDWVTGMLMLLASCCVWSGFIILQSFTLKKYPAELSLAALICFIGAIQGAALSLIVEHDRRAWMIGWDSRLLAVVYSGVVCAGIALYVQGMVMKERGPVFVTAFSPLSMILTAALGWIVLCEKLQSGSIIGAIFIILGLYTVVWGKGGKSEECRGGSDTDAEKFAAVGLAVSSFVKQAEGGSIGYV</sequence>
<name>A0ACB9MAX1_9MYRT</name>
<protein>
    <submittedName>
        <fullName evidence="1">Uncharacterized protein</fullName>
    </submittedName>
</protein>